<feature type="signal peptide" evidence="1">
    <location>
        <begin position="1"/>
        <end position="29"/>
    </location>
</feature>
<keyword evidence="1" id="KW-0732">Signal</keyword>
<reference evidence="4" key="1">
    <citation type="submission" date="2016-05" db="EMBL/GenBank/DDBJ databases">
        <authorList>
            <person name="Liu B."/>
            <person name="Wang J."/>
            <person name="Zhu Y."/>
            <person name="Liu G."/>
            <person name="Chen Q."/>
            <person name="Chen Z."/>
            <person name="Lan J."/>
            <person name="Che J."/>
            <person name="Ge C."/>
            <person name="Shi H."/>
            <person name="Pan Z."/>
            <person name="Liu X."/>
        </authorList>
    </citation>
    <scope>NUCLEOTIDE SEQUENCE [LARGE SCALE GENOMIC DNA]</scope>
    <source>
        <strain evidence="4">FJAT-27215</strain>
    </source>
</reference>
<name>A0A1B9B9T5_9BACI</name>
<evidence type="ECO:0000256" key="1">
    <source>
        <dbReference type="SAM" id="SignalP"/>
    </source>
</evidence>
<feature type="chain" id="PRO_5039672650" description="Excalibur calcium-binding domain-containing protein" evidence="1">
    <location>
        <begin position="30"/>
        <end position="89"/>
    </location>
</feature>
<accession>A0A1B9B9T5</accession>
<comment type="caution">
    <text evidence="3">The sequence shown here is derived from an EMBL/GenBank/DDBJ whole genome shotgun (WGS) entry which is preliminary data.</text>
</comment>
<dbReference type="InterPro" id="IPR008613">
    <property type="entry name" value="Excalibur_Ca-bd_domain"/>
</dbReference>
<evidence type="ECO:0000259" key="2">
    <source>
        <dbReference type="SMART" id="SM00894"/>
    </source>
</evidence>
<gene>
    <name evidence="3" type="ORF">A8F95_04020</name>
</gene>
<evidence type="ECO:0000313" key="4">
    <source>
        <dbReference type="Proteomes" id="UP000092578"/>
    </source>
</evidence>
<dbReference type="AlphaFoldDB" id="A0A1B9B9T5"/>
<dbReference type="SMART" id="SM00894">
    <property type="entry name" value="Excalibur"/>
    <property type="match status" value="1"/>
</dbReference>
<evidence type="ECO:0000313" key="3">
    <source>
        <dbReference type="EMBL" id="OCA92859.1"/>
    </source>
</evidence>
<keyword evidence="4" id="KW-1185">Reference proteome</keyword>
<proteinExistence type="predicted"/>
<feature type="domain" description="Excalibur calcium-binding" evidence="2">
    <location>
        <begin position="33"/>
        <end position="88"/>
    </location>
</feature>
<organism evidence="3 4">
    <name type="scientific">Pseudobacillus wudalianchiensis</name>
    <dbReference type="NCBI Taxonomy" id="1743143"/>
    <lineage>
        <taxon>Bacteria</taxon>
        <taxon>Bacillati</taxon>
        <taxon>Bacillota</taxon>
        <taxon>Bacilli</taxon>
        <taxon>Bacillales</taxon>
        <taxon>Bacillaceae</taxon>
        <taxon>Pseudobacillus</taxon>
    </lineage>
</organism>
<dbReference type="Proteomes" id="UP000092578">
    <property type="component" value="Unassembled WGS sequence"/>
</dbReference>
<dbReference type="EMBL" id="MAYT01000001">
    <property type="protein sequence ID" value="OCA92859.1"/>
    <property type="molecule type" value="Genomic_DNA"/>
</dbReference>
<dbReference type="Pfam" id="PF05901">
    <property type="entry name" value="Excalibur"/>
    <property type="match status" value="1"/>
</dbReference>
<sequence length="89" mass="9404">MIVKRIAALFVSSTLLLGLSAVSPSSTDAAAVSYKNCTELNKAYQGGAAKDAKVKNKGGKTKYKPYISAALYNANSTLDRDKDGIACER</sequence>
<protein>
    <recommendedName>
        <fullName evidence="2">Excalibur calcium-binding domain-containing protein</fullName>
    </recommendedName>
</protein>